<feature type="region of interest" description="Disordered" evidence="2">
    <location>
        <begin position="167"/>
        <end position="196"/>
    </location>
</feature>
<dbReference type="GeneID" id="72007589"/>
<feature type="region of interest" description="Disordered" evidence="2">
    <location>
        <begin position="1"/>
        <end position="32"/>
    </location>
</feature>
<protein>
    <submittedName>
        <fullName evidence="4">Uncharacterized protein</fullName>
    </submittedName>
</protein>
<evidence type="ECO:0000256" key="1">
    <source>
        <dbReference type="SAM" id="Coils"/>
    </source>
</evidence>
<evidence type="ECO:0000256" key="3">
    <source>
        <dbReference type="SAM" id="Phobius"/>
    </source>
</evidence>
<feature type="transmembrane region" description="Helical" evidence="3">
    <location>
        <begin position="42"/>
        <end position="64"/>
    </location>
</feature>
<dbReference type="EMBL" id="JADCUA010000001">
    <property type="protein sequence ID" value="KAH9844333.1"/>
    <property type="molecule type" value="Genomic_DNA"/>
</dbReference>
<keyword evidence="3" id="KW-1133">Transmembrane helix</keyword>
<keyword evidence="3" id="KW-0472">Membrane</keyword>
<comment type="caution">
    <text evidence="4">The sequence shown here is derived from an EMBL/GenBank/DDBJ whole genome shotgun (WGS) entry which is preliminary data.</text>
</comment>
<feature type="coiled-coil region" evidence="1">
    <location>
        <begin position="310"/>
        <end position="358"/>
    </location>
</feature>
<dbReference type="RefSeq" id="XP_047785143.1">
    <property type="nucleotide sequence ID" value="XM_047926857.1"/>
</dbReference>
<evidence type="ECO:0000256" key="2">
    <source>
        <dbReference type="SAM" id="MobiDB-lite"/>
    </source>
</evidence>
<feature type="region of interest" description="Disordered" evidence="2">
    <location>
        <begin position="434"/>
        <end position="459"/>
    </location>
</feature>
<organism evidence="4 5">
    <name type="scientific">Rhodofomes roseus</name>
    <dbReference type="NCBI Taxonomy" id="34475"/>
    <lineage>
        <taxon>Eukaryota</taxon>
        <taxon>Fungi</taxon>
        <taxon>Dikarya</taxon>
        <taxon>Basidiomycota</taxon>
        <taxon>Agaricomycotina</taxon>
        <taxon>Agaricomycetes</taxon>
        <taxon>Polyporales</taxon>
        <taxon>Rhodofomes</taxon>
    </lineage>
</organism>
<proteinExistence type="predicted"/>
<evidence type="ECO:0000313" key="4">
    <source>
        <dbReference type="EMBL" id="KAH9844333.1"/>
    </source>
</evidence>
<gene>
    <name evidence="4" type="ORF">C8Q71DRAFT_852829</name>
</gene>
<keyword evidence="1" id="KW-0175">Coiled coil</keyword>
<dbReference type="Proteomes" id="UP000814176">
    <property type="component" value="Unassembled WGS sequence"/>
</dbReference>
<name>A0ABQ8KZA1_9APHY</name>
<accession>A0ABQ8KZA1</accession>
<reference evidence="4 5" key="1">
    <citation type="journal article" date="2021" name="Environ. Microbiol.">
        <title>Gene family expansions and transcriptome signatures uncover fungal adaptations to wood decay.</title>
        <authorList>
            <person name="Hage H."/>
            <person name="Miyauchi S."/>
            <person name="Viragh M."/>
            <person name="Drula E."/>
            <person name="Min B."/>
            <person name="Chaduli D."/>
            <person name="Navarro D."/>
            <person name="Favel A."/>
            <person name="Norest M."/>
            <person name="Lesage-Meessen L."/>
            <person name="Balint B."/>
            <person name="Merenyi Z."/>
            <person name="de Eugenio L."/>
            <person name="Morin E."/>
            <person name="Martinez A.T."/>
            <person name="Baldrian P."/>
            <person name="Stursova M."/>
            <person name="Martinez M.J."/>
            <person name="Novotny C."/>
            <person name="Magnuson J.K."/>
            <person name="Spatafora J.W."/>
            <person name="Maurice S."/>
            <person name="Pangilinan J."/>
            <person name="Andreopoulos W."/>
            <person name="LaButti K."/>
            <person name="Hundley H."/>
            <person name="Na H."/>
            <person name="Kuo A."/>
            <person name="Barry K."/>
            <person name="Lipzen A."/>
            <person name="Henrissat B."/>
            <person name="Riley R."/>
            <person name="Ahrendt S."/>
            <person name="Nagy L.G."/>
            <person name="Grigoriev I.V."/>
            <person name="Martin F."/>
            <person name="Rosso M.N."/>
        </authorList>
    </citation>
    <scope>NUCLEOTIDE SEQUENCE [LARGE SCALE GENOMIC DNA]</scope>
    <source>
        <strain evidence="4 5">CIRM-BRFM 1785</strain>
    </source>
</reference>
<keyword evidence="5" id="KW-1185">Reference proteome</keyword>
<evidence type="ECO:0000313" key="5">
    <source>
        <dbReference type="Proteomes" id="UP000814176"/>
    </source>
</evidence>
<keyword evidence="3" id="KW-0812">Transmembrane</keyword>
<sequence>MSSRPIEPMPTSNFAHADENSPVVSANNGETRTRLRPLDSSFVRLTLVGSVVLGAIALLPYAIMRRRFLALEQRLERTTTANAALQHDVQKLLEQDAVRRSERKQLGGLIAETKNIMEEVRRAGDRRESEQRMLNDKLVRGVQELKSLVESTEAAAEERHLVGTNLKFRQDTSSQPASVLPSEQPPGMPSSDSRERDGTEAFVALLALGVITAAPYLLVRRRLSALDASLHRMSSKMTAKSREIVKLRNTIAALQATQMAKEAGSAALHRDVQALAAAVSMVKGDTEVIIDGMGELKKIVGDLRMKAERDEDARLRNEEAEARIQKALDDIRQVVAALQKTTEQKEQLRIEREEARYEQVMGFLQQYLHAHNRTVSSAFRDVGRSMGDVAAFMHEVELLHGYVASPGDRRGIERIRQFAKKLQELPNALPGCTTAQLAENPRSDSPPPKGNEPSDLLSH</sequence>